<dbReference type="GO" id="GO:0070403">
    <property type="term" value="F:NAD+ binding"/>
    <property type="evidence" value="ECO:0007669"/>
    <property type="project" value="InterPro"/>
</dbReference>
<comment type="subcellular location">
    <subcellularLocation>
        <location evidence="2">Golgi apparatus</location>
        <location evidence="2">Golgi stack membrane</location>
        <topology evidence="2">Single-pass type II membrane protein</topology>
    </subcellularLocation>
</comment>
<dbReference type="GO" id="GO:0048040">
    <property type="term" value="F:UDP-glucuronate decarboxylase activity"/>
    <property type="evidence" value="ECO:0007669"/>
    <property type="project" value="UniProtKB-EC"/>
</dbReference>
<evidence type="ECO:0000256" key="11">
    <source>
        <dbReference type="ARBA" id="ARBA00023027"/>
    </source>
</evidence>
<accession>A0A2P6MP76</accession>
<keyword evidence="10" id="KW-1133">Transmembrane helix</keyword>
<dbReference type="Gene3D" id="3.40.50.720">
    <property type="entry name" value="NAD(P)-binding Rossmann-like Domain"/>
    <property type="match status" value="1"/>
</dbReference>
<evidence type="ECO:0000256" key="2">
    <source>
        <dbReference type="ARBA" id="ARBA00004447"/>
    </source>
</evidence>
<dbReference type="OrthoDB" id="331544at2759"/>
<comment type="similarity">
    <text evidence="4">Belongs to the NAD(P)-dependent epimerase/dehydratase family. UDP-glucuronic acid decarboxylase subfamily.</text>
</comment>
<keyword evidence="13" id="KW-0472">Membrane</keyword>
<evidence type="ECO:0000256" key="10">
    <source>
        <dbReference type="ARBA" id="ARBA00022989"/>
    </source>
</evidence>
<comment type="cofactor">
    <cofactor evidence="1">
        <name>NAD(+)</name>
        <dbReference type="ChEBI" id="CHEBI:57540"/>
    </cofactor>
</comment>
<evidence type="ECO:0000256" key="6">
    <source>
        <dbReference type="ARBA" id="ARBA00018816"/>
    </source>
</evidence>
<gene>
    <name evidence="19" type="ORF">PROFUN_02528</name>
</gene>
<keyword evidence="8" id="KW-0210">Decarboxylase</keyword>
<feature type="domain" description="NAD(P)-binding" evidence="18">
    <location>
        <begin position="4"/>
        <end position="301"/>
    </location>
</feature>
<evidence type="ECO:0000259" key="18">
    <source>
        <dbReference type="Pfam" id="PF16363"/>
    </source>
</evidence>
<evidence type="ECO:0000313" key="19">
    <source>
        <dbReference type="EMBL" id="PRP73519.1"/>
    </source>
</evidence>
<keyword evidence="7" id="KW-0812">Transmembrane</keyword>
<keyword evidence="15" id="KW-0456">Lyase</keyword>
<dbReference type="GO" id="GO:0032580">
    <property type="term" value="C:Golgi cisterna membrane"/>
    <property type="evidence" value="ECO:0007669"/>
    <property type="project" value="UniProtKB-SubCell"/>
</dbReference>
<protein>
    <recommendedName>
        <fullName evidence="6">UDP-glucuronic acid decarboxylase 1</fullName>
        <ecNumber evidence="5">4.1.1.35</ecNumber>
    </recommendedName>
    <alternativeName>
        <fullName evidence="16">UDP-glucuronate decarboxylase 1</fullName>
    </alternativeName>
</protein>
<keyword evidence="11" id="KW-0520">NAD</keyword>
<dbReference type="InterPro" id="IPR036291">
    <property type="entry name" value="NAD(P)-bd_dom_sf"/>
</dbReference>
<comment type="pathway">
    <text evidence="3">Nucleotide-sugar biosynthesis; UDP-alpha-D-xylose biosynthesis; UDP-alpha-D-xylose from UDP-alpha-D-glucuronate: step 1/1.</text>
</comment>
<evidence type="ECO:0000313" key="20">
    <source>
        <dbReference type="Proteomes" id="UP000241769"/>
    </source>
</evidence>
<evidence type="ECO:0000256" key="8">
    <source>
        <dbReference type="ARBA" id="ARBA00022793"/>
    </source>
</evidence>
<dbReference type="GO" id="GO:0033320">
    <property type="term" value="P:UDP-D-xylose biosynthetic process"/>
    <property type="evidence" value="ECO:0007669"/>
    <property type="project" value="UniProtKB-UniPathway"/>
</dbReference>
<proteinExistence type="inferred from homology"/>
<evidence type="ECO:0000256" key="17">
    <source>
        <dbReference type="ARBA" id="ARBA00049410"/>
    </source>
</evidence>
<dbReference type="InParanoid" id="A0A2P6MP76"/>
<dbReference type="InterPro" id="IPR044516">
    <property type="entry name" value="UXS-like"/>
</dbReference>
<evidence type="ECO:0000256" key="15">
    <source>
        <dbReference type="ARBA" id="ARBA00023239"/>
    </source>
</evidence>
<dbReference type="UniPathway" id="UPA00796">
    <property type="reaction ID" value="UER00771"/>
</dbReference>
<evidence type="ECO:0000256" key="9">
    <source>
        <dbReference type="ARBA" id="ARBA00022968"/>
    </source>
</evidence>
<organism evidence="19 20">
    <name type="scientific">Planoprotostelium fungivorum</name>
    <dbReference type="NCBI Taxonomy" id="1890364"/>
    <lineage>
        <taxon>Eukaryota</taxon>
        <taxon>Amoebozoa</taxon>
        <taxon>Evosea</taxon>
        <taxon>Variosea</taxon>
        <taxon>Cavosteliida</taxon>
        <taxon>Cavosteliaceae</taxon>
        <taxon>Planoprotostelium</taxon>
    </lineage>
</organism>
<evidence type="ECO:0000256" key="3">
    <source>
        <dbReference type="ARBA" id="ARBA00005100"/>
    </source>
</evidence>
<evidence type="ECO:0000256" key="4">
    <source>
        <dbReference type="ARBA" id="ARBA00007505"/>
    </source>
</evidence>
<evidence type="ECO:0000256" key="5">
    <source>
        <dbReference type="ARBA" id="ARBA00012290"/>
    </source>
</evidence>
<dbReference type="GO" id="GO:0042732">
    <property type="term" value="P:D-xylose metabolic process"/>
    <property type="evidence" value="ECO:0007669"/>
    <property type="project" value="InterPro"/>
</dbReference>
<evidence type="ECO:0000256" key="13">
    <source>
        <dbReference type="ARBA" id="ARBA00023136"/>
    </source>
</evidence>
<comment type="catalytic activity">
    <reaction evidence="17">
        <text>UDP-alpha-D-glucuronate + H(+) = UDP-alpha-D-xylose + CO2</text>
        <dbReference type="Rhea" id="RHEA:23916"/>
        <dbReference type="ChEBI" id="CHEBI:15378"/>
        <dbReference type="ChEBI" id="CHEBI:16526"/>
        <dbReference type="ChEBI" id="CHEBI:57632"/>
        <dbReference type="ChEBI" id="CHEBI:58052"/>
        <dbReference type="EC" id="4.1.1.35"/>
    </reaction>
    <physiologicalReaction direction="left-to-right" evidence="17">
        <dbReference type="Rhea" id="RHEA:23917"/>
    </physiologicalReaction>
</comment>
<dbReference type="EC" id="4.1.1.35" evidence="5"/>
<evidence type="ECO:0000256" key="7">
    <source>
        <dbReference type="ARBA" id="ARBA00022692"/>
    </source>
</evidence>
<evidence type="ECO:0000256" key="14">
    <source>
        <dbReference type="ARBA" id="ARBA00023180"/>
    </source>
</evidence>
<dbReference type="Pfam" id="PF16363">
    <property type="entry name" value="GDP_Man_Dehyd"/>
    <property type="match status" value="1"/>
</dbReference>
<dbReference type="InterPro" id="IPR016040">
    <property type="entry name" value="NAD(P)-bd_dom"/>
</dbReference>
<name>A0A2P6MP76_9EUKA</name>
<keyword evidence="14" id="KW-0325">Glycoprotein</keyword>
<dbReference type="FunFam" id="3.40.50.720:FF:000065">
    <property type="entry name" value="UDP-glucuronic acid decarboxylase 1"/>
    <property type="match status" value="1"/>
</dbReference>
<dbReference type="AlphaFoldDB" id="A0A2P6MP76"/>
<reference evidence="19 20" key="1">
    <citation type="journal article" date="2018" name="Genome Biol. Evol.">
        <title>Multiple Roots of Fruiting Body Formation in Amoebozoa.</title>
        <authorList>
            <person name="Hillmann F."/>
            <person name="Forbes G."/>
            <person name="Novohradska S."/>
            <person name="Ferling I."/>
            <person name="Riege K."/>
            <person name="Groth M."/>
            <person name="Westermann M."/>
            <person name="Marz M."/>
            <person name="Spaller T."/>
            <person name="Winckler T."/>
            <person name="Schaap P."/>
            <person name="Glockner G."/>
        </authorList>
    </citation>
    <scope>NUCLEOTIDE SEQUENCE [LARGE SCALE GENOMIC DNA]</scope>
    <source>
        <strain evidence="19 20">Jena</strain>
    </source>
</reference>
<dbReference type="CDD" id="cd05230">
    <property type="entry name" value="UGD_SDR_e"/>
    <property type="match status" value="1"/>
</dbReference>
<dbReference type="STRING" id="1890364.A0A2P6MP76"/>
<dbReference type="PANTHER" id="PTHR43078:SF6">
    <property type="entry name" value="UDP-GLUCURONIC ACID DECARBOXYLASE 1"/>
    <property type="match status" value="1"/>
</dbReference>
<dbReference type="PANTHER" id="PTHR43078">
    <property type="entry name" value="UDP-GLUCURONIC ACID DECARBOXYLASE-RELATED"/>
    <property type="match status" value="1"/>
</dbReference>
<dbReference type="EMBL" id="MDYQ01000599">
    <property type="protein sequence ID" value="PRP73519.1"/>
    <property type="molecule type" value="Genomic_DNA"/>
</dbReference>
<dbReference type="Proteomes" id="UP000241769">
    <property type="component" value="Unassembled WGS sequence"/>
</dbReference>
<comment type="caution">
    <text evidence="19">The sequence shown here is derived from an EMBL/GenBank/DDBJ whole genome shotgun (WGS) entry which is preliminary data.</text>
</comment>
<evidence type="ECO:0000256" key="1">
    <source>
        <dbReference type="ARBA" id="ARBA00001911"/>
    </source>
</evidence>
<keyword evidence="9" id="KW-0735">Signal-anchor</keyword>
<dbReference type="SUPFAM" id="SSF51735">
    <property type="entry name" value="NAD(P)-binding Rossmann-fold domains"/>
    <property type="match status" value="1"/>
</dbReference>
<evidence type="ECO:0000256" key="16">
    <source>
        <dbReference type="ARBA" id="ARBA00031585"/>
    </source>
</evidence>
<keyword evidence="12" id="KW-0333">Golgi apparatus</keyword>
<keyword evidence="20" id="KW-1185">Reference proteome</keyword>
<dbReference type="FunCoup" id="A0A2P6MP76">
    <property type="interactions" value="23"/>
</dbReference>
<evidence type="ECO:0000256" key="12">
    <source>
        <dbReference type="ARBA" id="ARBA00023034"/>
    </source>
</evidence>
<sequence>MRILVTGGAGFLGSNLITQLLAKNDVDEVICLDSMLCGLDSNVSPHLNNPRFKFIKHEITQPLDIQVDRIYHLATPASPKVYQMDPIHTAKTIFLGTLNMLELATAQNARFLLTSTSEVYGDPLIHPQTETYWGNVNCTGIRACYDEGKRIAETLTFDFHRQKNTDVRVARIFNTYGEGMRINDGRVIPNFINQAIEGKPLTLYGHGQQTRSFCYVRDTIEGLMSLMEQEDIMGPVNIGNPDEHTMEELANTVIRAVGSTSTIEFNPLPGDDPRQRKPDISLAKKSLSWEPRVTLEEGLSRTVIYFKNKLGKG</sequence>